<dbReference type="Gene3D" id="3.20.20.70">
    <property type="entry name" value="Aldolase class I"/>
    <property type="match status" value="1"/>
</dbReference>
<dbReference type="EMBL" id="AP024849">
    <property type="protein sequence ID" value="BCZ44433.1"/>
    <property type="molecule type" value="Genomic_DNA"/>
</dbReference>
<proteinExistence type="inferred from homology"/>
<dbReference type="SUPFAM" id="SSF51690">
    <property type="entry name" value="Nicotinate/Quinolinate PRTase C-terminal domain-like"/>
    <property type="match status" value="1"/>
</dbReference>
<evidence type="ECO:0000259" key="7">
    <source>
        <dbReference type="Pfam" id="PF01729"/>
    </source>
</evidence>
<keyword evidence="4 6" id="KW-0808">Transferase</keyword>
<evidence type="ECO:0000256" key="3">
    <source>
        <dbReference type="ARBA" id="ARBA00022676"/>
    </source>
</evidence>
<evidence type="ECO:0000256" key="1">
    <source>
        <dbReference type="ARBA" id="ARBA00009400"/>
    </source>
</evidence>
<dbReference type="CDD" id="cd01573">
    <property type="entry name" value="modD_like"/>
    <property type="match status" value="1"/>
</dbReference>
<dbReference type="SUPFAM" id="SSF54675">
    <property type="entry name" value="Nicotinate/Quinolinate PRTase N-terminal domain-like"/>
    <property type="match status" value="1"/>
</dbReference>
<dbReference type="RefSeq" id="WP_224036109.1">
    <property type="nucleotide sequence ID" value="NZ_AP024849.1"/>
</dbReference>
<dbReference type="Proteomes" id="UP000824633">
    <property type="component" value="Chromosome"/>
</dbReference>
<dbReference type="InterPro" id="IPR013785">
    <property type="entry name" value="Aldolase_TIM"/>
</dbReference>
<evidence type="ECO:0000256" key="6">
    <source>
        <dbReference type="PIRNR" id="PIRNR006250"/>
    </source>
</evidence>
<evidence type="ECO:0000313" key="9">
    <source>
        <dbReference type="EMBL" id="BCZ44433.1"/>
    </source>
</evidence>
<evidence type="ECO:0000259" key="8">
    <source>
        <dbReference type="Pfam" id="PF02749"/>
    </source>
</evidence>
<dbReference type="PANTHER" id="PTHR32179">
    <property type="entry name" value="NICOTINATE-NUCLEOTIDE PYROPHOSPHORYLASE [CARBOXYLATING]"/>
    <property type="match status" value="1"/>
</dbReference>
<sequence>MYISDELIDRFIKEDVPYLDLTTLVLGISSQKGTIQFFSREDAVLCGTEEVAKIFNKLNIQVTKTCPSGTLIKKNEIFIEGKGNAEDLHTAWKVSQNILDYSSGIATKTKILVDKASKINPNLHVITTRKVIPGTKDLSIKAVVAGGGFSHRLGLSETVLIFKQHLNFLGGTDELIKILESVKSKVCEKKIIAEVENIDEAIKLCKCGIDGLQFDKIPYDELKKYVDILKNINPSIVILAAGGINESNIEEYAKTGVNAIVTTSVYYAKAIDIGCKITKDIASN</sequence>
<comment type="similarity">
    <text evidence="1 6">Belongs to the NadC/ModD family.</text>
</comment>
<feature type="domain" description="Quinolinate phosphoribosyl transferase C-terminal" evidence="7">
    <location>
        <begin position="105"/>
        <end position="274"/>
    </location>
</feature>
<evidence type="ECO:0000256" key="4">
    <source>
        <dbReference type="ARBA" id="ARBA00022679"/>
    </source>
</evidence>
<evidence type="ECO:0000256" key="2">
    <source>
        <dbReference type="ARBA" id="ARBA00019205"/>
    </source>
</evidence>
<dbReference type="InterPro" id="IPR037128">
    <property type="entry name" value="Quinolinate_PRibosylTase_N_sf"/>
</dbReference>
<comment type="catalytic activity">
    <reaction evidence="5">
        <text>nicotinate beta-D-ribonucleotide + CO2 + diphosphate = quinolinate + 5-phospho-alpha-D-ribose 1-diphosphate + 2 H(+)</text>
        <dbReference type="Rhea" id="RHEA:12733"/>
        <dbReference type="ChEBI" id="CHEBI:15378"/>
        <dbReference type="ChEBI" id="CHEBI:16526"/>
        <dbReference type="ChEBI" id="CHEBI:29959"/>
        <dbReference type="ChEBI" id="CHEBI:33019"/>
        <dbReference type="ChEBI" id="CHEBI:57502"/>
        <dbReference type="ChEBI" id="CHEBI:58017"/>
        <dbReference type="EC" id="2.4.2.19"/>
    </reaction>
</comment>
<dbReference type="InterPro" id="IPR027277">
    <property type="entry name" value="NadC/ModD"/>
</dbReference>
<feature type="domain" description="Quinolinate phosphoribosyl transferase N-terminal" evidence="8">
    <location>
        <begin position="20"/>
        <end position="103"/>
    </location>
</feature>
<keyword evidence="10" id="KW-1185">Reference proteome</keyword>
<dbReference type="PIRSF" id="PIRSF006250">
    <property type="entry name" value="NadC_ModD"/>
    <property type="match status" value="1"/>
</dbReference>
<keyword evidence="3 6" id="KW-0328">Glycosyltransferase</keyword>
<dbReference type="Pfam" id="PF02749">
    <property type="entry name" value="QRPTase_N"/>
    <property type="match status" value="1"/>
</dbReference>
<gene>
    <name evidence="9" type="ORF">psyc5s11_05000</name>
</gene>
<dbReference type="Pfam" id="PF01729">
    <property type="entry name" value="QRPTase_C"/>
    <property type="match status" value="1"/>
</dbReference>
<dbReference type="Gene3D" id="3.90.1170.20">
    <property type="entry name" value="Quinolinate phosphoribosyl transferase, N-terminal domain"/>
    <property type="match status" value="1"/>
</dbReference>
<protein>
    <recommendedName>
        <fullName evidence="2">Putative pyrophosphorylase ModD</fullName>
    </recommendedName>
</protein>
<organism evidence="9 10">
    <name type="scientific">Clostridium gelidum</name>
    <dbReference type="NCBI Taxonomy" id="704125"/>
    <lineage>
        <taxon>Bacteria</taxon>
        <taxon>Bacillati</taxon>
        <taxon>Bacillota</taxon>
        <taxon>Clostridia</taxon>
        <taxon>Eubacteriales</taxon>
        <taxon>Clostridiaceae</taxon>
        <taxon>Clostridium</taxon>
    </lineage>
</organism>
<reference evidence="10" key="1">
    <citation type="submission" date="2021-07" db="EMBL/GenBank/DDBJ databases">
        <title>Complete genome sequencing of a Clostridium isolate.</title>
        <authorList>
            <person name="Ueki A."/>
            <person name="Tonouchi A."/>
        </authorList>
    </citation>
    <scope>NUCLEOTIDE SEQUENCE [LARGE SCALE GENOMIC DNA]</scope>
    <source>
        <strain evidence="10">C5S11</strain>
    </source>
</reference>
<dbReference type="InterPro" id="IPR036068">
    <property type="entry name" value="Nicotinate_pribotase-like_C"/>
</dbReference>
<dbReference type="InterPro" id="IPR002638">
    <property type="entry name" value="Quinolinate_PRibosylTrfase_C"/>
</dbReference>
<dbReference type="InterPro" id="IPR022412">
    <property type="entry name" value="Quinolinate_PRibosylTrfase_N"/>
</dbReference>
<dbReference type="NCBIfam" id="TIGR01334">
    <property type="entry name" value="modD"/>
    <property type="match status" value="1"/>
</dbReference>
<dbReference type="InterPro" id="IPR006242">
    <property type="entry name" value="ModD"/>
</dbReference>
<evidence type="ECO:0000313" key="10">
    <source>
        <dbReference type="Proteomes" id="UP000824633"/>
    </source>
</evidence>
<name>A0ABN6IST9_9CLOT</name>
<dbReference type="PANTHER" id="PTHR32179:SF4">
    <property type="entry name" value="PYROPHOSPHORYLASE MODD-RELATED"/>
    <property type="match status" value="1"/>
</dbReference>
<evidence type="ECO:0000256" key="5">
    <source>
        <dbReference type="ARBA" id="ARBA00047445"/>
    </source>
</evidence>
<accession>A0ABN6IST9</accession>